<comment type="pathway">
    <text evidence="11">Amino-acid biosynthesis; glycine biosynthesis; glycine from L-serine: step 1/1.</text>
</comment>
<feature type="binding site" evidence="11">
    <location>
        <position position="131"/>
    </location>
    <ligand>
        <name>(6S)-5,6,7,8-tetrahydrofolate</name>
        <dbReference type="ChEBI" id="CHEBI:57453"/>
    </ligand>
</feature>
<evidence type="ECO:0000256" key="4">
    <source>
        <dbReference type="ARBA" id="ARBA00011738"/>
    </source>
</evidence>
<evidence type="ECO:0000256" key="7">
    <source>
        <dbReference type="ARBA" id="ARBA00022679"/>
    </source>
</evidence>
<evidence type="ECO:0000256" key="10">
    <source>
        <dbReference type="ARBA" id="ARBA00057572"/>
    </source>
</evidence>
<reference evidence="14" key="1">
    <citation type="submission" date="2023-02" db="EMBL/GenBank/DDBJ databases">
        <title>Host association and intracellularity evolved multiple times independently in the Rickettsiales.</title>
        <authorList>
            <person name="Castelli M."/>
            <person name="Nardi T."/>
            <person name="Gammuto L."/>
            <person name="Bellinzona G."/>
            <person name="Sabaneyeva E."/>
            <person name="Potekhin A."/>
            <person name="Serra V."/>
            <person name="Petroni G."/>
            <person name="Sassera D."/>
        </authorList>
    </citation>
    <scope>NUCLEOTIDE SEQUENCE</scope>
    <source>
        <strain evidence="14">USBL-36I1</strain>
    </source>
</reference>
<comment type="function">
    <text evidence="11">Catalyzes the reversible interconversion of serine and glycine with tetrahydrofolate (THF) serving as the one-carbon carrier. This reaction serves as the major source of one-carbon groups required for the biosynthesis of purines, thymidylate, methionine, and other important biomolecules. Also exhibits THF-independent aldolase activity toward beta-hydroxyamino acids, producing glycine and aldehydes, via a retro-aldol mechanism.</text>
</comment>
<dbReference type="Proteomes" id="UP001289135">
    <property type="component" value="Unassembled WGS sequence"/>
</dbReference>
<evidence type="ECO:0000256" key="2">
    <source>
        <dbReference type="ARBA" id="ARBA00004496"/>
    </source>
</evidence>
<comment type="subunit">
    <text evidence="4 11">Homodimer.</text>
</comment>
<dbReference type="GO" id="GO:0035999">
    <property type="term" value="P:tetrahydrofolate interconversion"/>
    <property type="evidence" value="ECO:0007669"/>
    <property type="project" value="UniProtKB-UniRule"/>
</dbReference>
<dbReference type="InterPro" id="IPR015421">
    <property type="entry name" value="PyrdxlP-dep_Trfase_major"/>
</dbReference>
<feature type="binding site" evidence="11">
    <location>
        <begin position="135"/>
        <end position="137"/>
    </location>
    <ligand>
        <name>(6S)-5,6,7,8-tetrahydrofolate</name>
        <dbReference type="ChEBI" id="CHEBI:57453"/>
    </ligand>
</feature>
<feature type="modified residue" description="N6-(pyridoxal phosphate)lysine" evidence="11 12">
    <location>
        <position position="239"/>
    </location>
</feature>
<gene>
    <name evidence="11" type="primary">glyA</name>
    <name evidence="14" type="ORF">Lyticum_00421</name>
</gene>
<feature type="site" description="Plays an important role in substrate specificity" evidence="11">
    <location>
        <position position="238"/>
    </location>
</feature>
<organism evidence="14 15">
    <name type="scientific">Lyticum sinuosum</name>
    <dbReference type="NCBI Taxonomy" id="1332059"/>
    <lineage>
        <taxon>Bacteria</taxon>
        <taxon>Pseudomonadati</taxon>
        <taxon>Pseudomonadota</taxon>
        <taxon>Alphaproteobacteria</taxon>
        <taxon>Rickettsiales</taxon>
        <taxon>Lyticum</taxon>
    </lineage>
</organism>
<keyword evidence="11" id="KW-0028">Amino-acid biosynthesis</keyword>
<comment type="subcellular location">
    <subcellularLocation>
        <location evidence="2 11">Cytoplasm</location>
    </subcellularLocation>
</comment>
<comment type="cofactor">
    <cofactor evidence="1 11 12">
        <name>pyridoxal 5'-phosphate</name>
        <dbReference type="ChEBI" id="CHEBI:597326"/>
    </cofactor>
</comment>
<proteinExistence type="inferred from homology"/>
<evidence type="ECO:0000256" key="6">
    <source>
        <dbReference type="ARBA" id="ARBA00022563"/>
    </source>
</evidence>
<dbReference type="GO" id="GO:0005829">
    <property type="term" value="C:cytosol"/>
    <property type="evidence" value="ECO:0007669"/>
    <property type="project" value="TreeGrafter"/>
</dbReference>
<dbReference type="Gene3D" id="3.40.640.10">
    <property type="entry name" value="Type I PLP-dependent aspartate aminotransferase-like (Major domain)"/>
    <property type="match status" value="1"/>
</dbReference>
<name>A0AAE5AHQ3_9RICK</name>
<dbReference type="InterPro" id="IPR019798">
    <property type="entry name" value="Ser_HO-MeTrfase_PLP_BS"/>
</dbReference>
<dbReference type="PROSITE" id="PS00096">
    <property type="entry name" value="SHMT"/>
    <property type="match status" value="1"/>
</dbReference>
<evidence type="ECO:0000256" key="8">
    <source>
        <dbReference type="ARBA" id="ARBA00022898"/>
    </source>
</evidence>
<evidence type="ECO:0000256" key="12">
    <source>
        <dbReference type="PIRSR" id="PIRSR000412-50"/>
    </source>
</evidence>
<comment type="function">
    <text evidence="10">Catalyzes the reversible interconversion of alpha-methyl-L-serine to D-alanine with tetrahydrofolate (THF) serving as the one-carbon carrier. Cannot use alpha-methyl-D-serine, L-serine, D-serine or L-alanine.</text>
</comment>
<evidence type="ECO:0000313" key="15">
    <source>
        <dbReference type="Proteomes" id="UP001289135"/>
    </source>
</evidence>
<dbReference type="GO" id="GO:0050413">
    <property type="term" value="F:D-alanine 2-hydroxymethyltransferase activity"/>
    <property type="evidence" value="ECO:0007669"/>
    <property type="project" value="UniProtKB-EC"/>
</dbReference>
<dbReference type="PIRSF" id="PIRSF000412">
    <property type="entry name" value="SHMT"/>
    <property type="match status" value="1"/>
</dbReference>
<dbReference type="Gene3D" id="3.90.1150.10">
    <property type="entry name" value="Aspartate Aminotransferase, domain 1"/>
    <property type="match status" value="1"/>
</dbReference>
<dbReference type="Pfam" id="PF00464">
    <property type="entry name" value="SHMT"/>
    <property type="match status" value="1"/>
</dbReference>
<dbReference type="FunFam" id="3.40.640.10:FF:000001">
    <property type="entry name" value="Serine hydroxymethyltransferase"/>
    <property type="match status" value="1"/>
</dbReference>
<evidence type="ECO:0000256" key="11">
    <source>
        <dbReference type="HAMAP-Rule" id="MF_00051"/>
    </source>
</evidence>
<dbReference type="PANTHER" id="PTHR11680:SF35">
    <property type="entry name" value="SERINE HYDROXYMETHYLTRANSFERASE 1"/>
    <property type="match status" value="1"/>
</dbReference>
<evidence type="ECO:0000256" key="1">
    <source>
        <dbReference type="ARBA" id="ARBA00001933"/>
    </source>
</evidence>
<dbReference type="InterPro" id="IPR001085">
    <property type="entry name" value="Ser_HO-MeTrfase"/>
</dbReference>
<comment type="catalytic activity">
    <reaction evidence="11">
        <text>(6R)-5,10-methylene-5,6,7,8-tetrahydrofolate + glycine + H2O = (6S)-5,6,7,8-tetrahydrofolate + L-serine</text>
        <dbReference type="Rhea" id="RHEA:15481"/>
        <dbReference type="ChEBI" id="CHEBI:15377"/>
        <dbReference type="ChEBI" id="CHEBI:15636"/>
        <dbReference type="ChEBI" id="CHEBI:33384"/>
        <dbReference type="ChEBI" id="CHEBI:57305"/>
        <dbReference type="ChEBI" id="CHEBI:57453"/>
        <dbReference type="EC" id="2.1.2.1"/>
    </reaction>
</comment>
<dbReference type="HAMAP" id="MF_00051">
    <property type="entry name" value="SHMT"/>
    <property type="match status" value="1"/>
</dbReference>
<feature type="domain" description="Serine hydroxymethyltransferase-like" evidence="13">
    <location>
        <begin position="18"/>
        <end position="394"/>
    </location>
</feature>
<dbReference type="GO" id="GO:0019264">
    <property type="term" value="P:glycine biosynthetic process from serine"/>
    <property type="evidence" value="ECO:0007669"/>
    <property type="project" value="UniProtKB-UniRule"/>
</dbReference>
<dbReference type="GO" id="GO:0030170">
    <property type="term" value="F:pyridoxal phosphate binding"/>
    <property type="evidence" value="ECO:0007669"/>
    <property type="project" value="UniProtKB-UniRule"/>
</dbReference>
<comment type="similarity">
    <text evidence="3 11">Belongs to the SHMT family.</text>
</comment>
<dbReference type="InterPro" id="IPR049943">
    <property type="entry name" value="Ser_HO-MeTrfase-like"/>
</dbReference>
<keyword evidence="8 11" id="KW-0663">Pyridoxal phosphate</keyword>
<sequence>MEKNNIKSHSSCYLNNFLEKKDPEISSIIFQERNRQEYSIELIASENVASAAVMEAAGSILTNKYAEGYSGKRYYGGCEFIDKIEDLAIERVKKLFGAKYANVQPHSGSQANQTVFMATLQPGDKILSMSLNCGGHLTHGHIANQSGKWFKVKHYGVDDNGLINFDEVQKLALEFKPKMIIAGASAYSRKIDFVHFREIANSVNAYLLADIAHYAGLIVTENYPNPMPHAHFVTSTTHKTLRGPRGGIILTNDQDLAKKIDTALFPGIQGGPLMHIIAAKAVAFYEAMQPNFKKYIDNVVQAAKKMSEIIQKRGYKIVSHGTDSHLMIVNLQNTEITGLLAEKVLDIFGITCNKNSVPHDRAGPTITSGLRIGSPTMISRKFDLQSIEIVSHMICDVLDLCQNIIKVVISKSNNIFSSSERLTKSEIEIQLEIIKNHSLWEEKFIPIRSKVIDLCKKFPLDNRIYDE</sequence>
<evidence type="ECO:0000256" key="3">
    <source>
        <dbReference type="ARBA" id="ARBA00006376"/>
    </source>
</evidence>
<keyword evidence="7 11" id="KW-0808">Transferase</keyword>
<comment type="caution">
    <text evidence="14">The sequence shown here is derived from an EMBL/GenBank/DDBJ whole genome shotgun (WGS) entry which is preliminary data.</text>
</comment>
<dbReference type="InterPro" id="IPR015422">
    <property type="entry name" value="PyrdxlP-dep_Trfase_small"/>
</dbReference>
<evidence type="ECO:0000256" key="9">
    <source>
        <dbReference type="ARBA" id="ARBA00051216"/>
    </source>
</evidence>
<evidence type="ECO:0000256" key="5">
    <source>
        <dbReference type="ARBA" id="ARBA00022490"/>
    </source>
</evidence>
<comment type="pathway">
    <text evidence="11">One-carbon metabolism; tetrahydrofolate interconversion.</text>
</comment>
<dbReference type="SUPFAM" id="SSF53383">
    <property type="entry name" value="PLP-dependent transferases"/>
    <property type="match status" value="1"/>
</dbReference>
<keyword evidence="5 11" id="KW-0963">Cytoplasm</keyword>
<dbReference type="CDD" id="cd00378">
    <property type="entry name" value="SHMT"/>
    <property type="match status" value="1"/>
</dbReference>
<dbReference type="RefSeq" id="WP_322498681.1">
    <property type="nucleotide sequence ID" value="NZ_JARGYU010000002.1"/>
</dbReference>
<dbReference type="InterPro" id="IPR015424">
    <property type="entry name" value="PyrdxlP-dep_Trfase"/>
</dbReference>
<dbReference type="NCBIfam" id="NF000586">
    <property type="entry name" value="PRK00011.1"/>
    <property type="match status" value="1"/>
</dbReference>
<dbReference type="AlphaFoldDB" id="A0AAE5AHQ3"/>
<accession>A0AAE5AHQ3</accession>
<keyword evidence="6 11" id="KW-0554">One-carbon metabolism</keyword>
<dbReference type="EMBL" id="JARGYU010000002">
    <property type="protein sequence ID" value="MDZ5761251.1"/>
    <property type="molecule type" value="Genomic_DNA"/>
</dbReference>
<comment type="catalytic activity">
    <reaction evidence="9">
        <text>(6R)-5,10-methylene-5,6,7,8-tetrahydrofolate + D-alanine + H2O = 2-methylserine + (6S)-5,6,7,8-tetrahydrofolate</text>
        <dbReference type="Rhea" id="RHEA:10064"/>
        <dbReference type="ChEBI" id="CHEBI:15377"/>
        <dbReference type="ChEBI" id="CHEBI:15636"/>
        <dbReference type="ChEBI" id="CHEBI:57416"/>
        <dbReference type="ChEBI" id="CHEBI:57453"/>
        <dbReference type="ChEBI" id="CHEBI:58275"/>
        <dbReference type="EC" id="2.1.2.7"/>
    </reaction>
</comment>
<dbReference type="PANTHER" id="PTHR11680">
    <property type="entry name" value="SERINE HYDROXYMETHYLTRANSFERASE"/>
    <property type="match status" value="1"/>
</dbReference>
<protein>
    <recommendedName>
        <fullName evidence="11">Serine hydroxymethyltransferase</fullName>
        <shortName evidence="11">SHMT</shortName>
        <shortName evidence="11">Serine methylase</shortName>
        <ecNumber evidence="11">2.1.2.1</ecNumber>
    </recommendedName>
</protein>
<comment type="caution">
    <text evidence="11">Lacks conserved residue(s) required for the propagation of feature annotation.</text>
</comment>
<dbReference type="GO" id="GO:0004372">
    <property type="term" value="F:glycine hydroxymethyltransferase activity"/>
    <property type="evidence" value="ECO:0007669"/>
    <property type="project" value="UniProtKB-UniRule"/>
</dbReference>
<dbReference type="InterPro" id="IPR039429">
    <property type="entry name" value="SHMT-like_dom"/>
</dbReference>
<evidence type="ECO:0000313" key="14">
    <source>
        <dbReference type="EMBL" id="MDZ5761251.1"/>
    </source>
</evidence>
<keyword evidence="15" id="KW-1185">Reference proteome</keyword>
<evidence type="ECO:0000259" key="13">
    <source>
        <dbReference type="Pfam" id="PF00464"/>
    </source>
</evidence>
<dbReference type="EC" id="2.1.2.1" evidence="11"/>